<evidence type="ECO:0000313" key="7">
    <source>
        <dbReference type="Proteomes" id="UP000464468"/>
    </source>
</evidence>
<proteinExistence type="predicted"/>
<gene>
    <name evidence="6" type="ORF">GVO57_00775</name>
</gene>
<dbReference type="KEGG" id="schy:GVO57_00775"/>
<accession>A0A7Z2NTM9</accession>
<feature type="domain" description="HIG1" evidence="5">
    <location>
        <begin position="1"/>
        <end position="75"/>
    </location>
</feature>
<sequence>MTTILALLLIVAMIATLFMLIRGVVAFLKTTEADLNAQGSGPSQSALRQNKAMMGRIFFQGVAIIIAALLLLLSR</sequence>
<evidence type="ECO:0000256" key="3">
    <source>
        <dbReference type="ARBA" id="ARBA00023136"/>
    </source>
</evidence>
<feature type="transmembrane region" description="Helical" evidence="4">
    <location>
        <begin position="57"/>
        <end position="74"/>
    </location>
</feature>
<evidence type="ECO:0000313" key="6">
    <source>
        <dbReference type="EMBL" id="QHL89618.1"/>
    </source>
</evidence>
<organism evidence="6 7">
    <name type="scientific">Sphingomonas changnyeongensis</name>
    <dbReference type="NCBI Taxonomy" id="2698679"/>
    <lineage>
        <taxon>Bacteria</taxon>
        <taxon>Pseudomonadati</taxon>
        <taxon>Pseudomonadota</taxon>
        <taxon>Alphaproteobacteria</taxon>
        <taxon>Sphingomonadales</taxon>
        <taxon>Sphingomonadaceae</taxon>
        <taxon>Sphingomonas</taxon>
    </lineage>
</organism>
<dbReference type="AlphaFoldDB" id="A0A7Z2NTM9"/>
<reference evidence="6 7" key="1">
    <citation type="submission" date="2020-01" db="EMBL/GenBank/DDBJ databases">
        <title>Sphingomonas sp. C33 whole genome sequece.</title>
        <authorList>
            <person name="Park C."/>
        </authorList>
    </citation>
    <scope>NUCLEOTIDE SEQUENCE [LARGE SCALE GENOMIC DNA]</scope>
    <source>
        <strain evidence="6 7">C33</strain>
    </source>
</reference>
<evidence type="ECO:0000256" key="2">
    <source>
        <dbReference type="ARBA" id="ARBA00022989"/>
    </source>
</evidence>
<name>A0A7Z2NTM9_9SPHN</name>
<keyword evidence="1 4" id="KW-0812">Transmembrane</keyword>
<evidence type="ECO:0000256" key="4">
    <source>
        <dbReference type="SAM" id="Phobius"/>
    </source>
</evidence>
<evidence type="ECO:0000259" key="5">
    <source>
        <dbReference type="PROSITE" id="PS51503"/>
    </source>
</evidence>
<dbReference type="RefSeq" id="WP_160591029.1">
    <property type="nucleotide sequence ID" value="NZ_CP047895.1"/>
</dbReference>
<dbReference type="InterPro" id="IPR007667">
    <property type="entry name" value="Hypoxia_induced_domain"/>
</dbReference>
<evidence type="ECO:0000256" key="1">
    <source>
        <dbReference type="ARBA" id="ARBA00022692"/>
    </source>
</evidence>
<keyword evidence="7" id="KW-1185">Reference proteome</keyword>
<dbReference type="PROSITE" id="PS51503">
    <property type="entry name" value="HIG1"/>
    <property type="match status" value="1"/>
</dbReference>
<dbReference type="NCBIfam" id="NF033233">
    <property type="entry name" value="twin_helix"/>
    <property type="match status" value="1"/>
</dbReference>
<keyword evidence="2 4" id="KW-1133">Transmembrane helix</keyword>
<dbReference type="Proteomes" id="UP000464468">
    <property type="component" value="Chromosome"/>
</dbReference>
<keyword evidence="3 4" id="KW-0472">Membrane</keyword>
<protein>
    <submittedName>
        <fullName evidence="6">Twin transmembrane helix small protein</fullName>
    </submittedName>
</protein>
<dbReference type="EMBL" id="CP047895">
    <property type="protein sequence ID" value="QHL89618.1"/>
    <property type="molecule type" value="Genomic_DNA"/>
</dbReference>